<dbReference type="InterPro" id="IPR007831">
    <property type="entry name" value="T2SS_GspE_N"/>
</dbReference>
<protein>
    <submittedName>
        <fullName evidence="6">Type II secretory ATPase GspE/PulE/Tfp pilus assembly ATPase PilB-like protein</fullName>
    </submittedName>
</protein>
<name>A0A4R2N6J9_9BURK</name>
<dbReference type="AlphaFoldDB" id="A0A4R2N6J9"/>
<comment type="caution">
    <text evidence="6">The sequence shown here is derived from an EMBL/GenBank/DDBJ whole genome shotgun (WGS) entry which is preliminary data.</text>
</comment>
<dbReference type="Pfam" id="PF05157">
    <property type="entry name" value="MshEN"/>
    <property type="match status" value="1"/>
</dbReference>
<dbReference type="SUPFAM" id="SSF52540">
    <property type="entry name" value="P-loop containing nucleoside triphosphate hydrolases"/>
    <property type="match status" value="1"/>
</dbReference>
<evidence type="ECO:0000313" key="7">
    <source>
        <dbReference type="Proteomes" id="UP000295182"/>
    </source>
</evidence>
<keyword evidence="2" id="KW-0547">Nucleotide-binding</keyword>
<dbReference type="Proteomes" id="UP000295182">
    <property type="component" value="Unassembled WGS sequence"/>
</dbReference>
<dbReference type="OrthoDB" id="5790493at2"/>
<evidence type="ECO:0000256" key="4">
    <source>
        <dbReference type="SAM" id="MobiDB-lite"/>
    </source>
</evidence>
<keyword evidence="7" id="KW-1185">Reference proteome</keyword>
<keyword evidence="3" id="KW-0067">ATP-binding</keyword>
<dbReference type="GO" id="GO:0016887">
    <property type="term" value="F:ATP hydrolysis activity"/>
    <property type="evidence" value="ECO:0007669"/>
    <property type="project" value="TreeGrafter"/>
</dbReference>
<dbReference type="PROSITE" id="PS00662">
    <property type="entry name" value="T2SP_E"/>
    <property type="match status" value="1"/>
</dbReference>
<dbReference type="GO" id="GO:0005524">
    <property type="term" value="F:ATP binding"/>
    <property type="evidence" value="ECO:0007669"/>
    <property type="project" value="UniProtKB-KW"/>
</dbReference>
<dbReference type="Gene3D" id="3.40.50.300">
    <property type="entry name" value="P-loop containing nucleotide triphosphate hydrolases"/>
    <property type="match status" value="1"/>
</dbReference>
<dbReference type="Gene3D" id="3.30.450.90">
    <property type="match status" value="1"/>
</dbReference>
<dbReference type="InterPro" id="IPR037257">
    <property type="entry name" value="T2SS_E_N_sf"/>
</dbReference>
<dbReference type="SUPFAM" id="SSF160246">
    <property type="entry name" value="EspE N-terminal domain-like"/>
    <property type="match status" value="1"/>
</dbReference>
<sequence length="652" mass="70834">MPDSLMTTDAPPSTCLHPKDADSLWRLVNAPHPLVGNAHHLGEALVQAGLVTPAALLRSLQIQQQERECGQHRPVGQILVAQGDLTQERLRQVIGSWLGGYMVDPSELPPDAAALALVPRAVAERESVLPLLAREDALVVLMADPLDRVLLDELRFLTQRRLVPVQAAPGTLLPAIARAYRTHPGNPPTTGTPRSLTKAAGNPPPLAMQRASAQELASDLTSALPEGDAQQADVVSESDNTLVRLINSVINEAIAHRASDIHIETEPAPQNVRIRLRVDGELAPYLELPARFRFAMVARIKIMASLDISEHRKPQDGKIDFARFGGPPVELRVVTVPTSHGLEDVVLRLLASAKPIPLEHIGLSPAHLQVLRAVVHKSYGLVLVCGPTGCGKTTTLHSVVSDINTEGRKIWTAEDPIEITQSGLRQVQVNPRIGWTFAAAMRTFLRADPDVILIGEMRDEETARIAIEASLTGHLVLSTLHTNSAPESITRLLEIGLDPFNFSDSLLAILAQRLVRRLCVACRQPHPADNDTLLAMASQYLASGVQNTPEARAAQVARWRSSYGSSSGGTVTLWQRQGCPQCDGHGYRGRLGIHELMQSDDAIRQHIRQRASATEIRHSALQAGMRTLRQDGIDKVLQGLTDMPEVLAATNL</sequence>
<dbReference type="InterPro" id="IPR027417">
    <property type="entry name" value="P-loop_NTPase"/>
</dbReference>
<organism evidence="6 7">
    <name type="scientific">Simplicispira metamorpha</name>
    <dbReference type="NCBI Taxonomy" id="80881"/>
    <lineage>
        <taxon>Bacteria</taxon>
        <taxon>Pseudomonadati</taxon>
        <taxon>Pseudomonadota</taxon>
        <taxon>Betaproteobacteria</taxon>
        <taxon>Burkholderiales</taxon>
        <taxon>Comamonadaceae</taxon>
        <taxon>Simplicispira</taxon>
    </lineage>
</organism>
<accession>A0A4R2N6J9</accession>
<feature type="region of interest" description="Disordered" evidence="4">
    <location>
        <begin position="183"/>
        <end position="209"/>
    </location>
</feature>
<evidence type="ECO:0000256" key="1">
    <source>
        <dbReference type="ARBA" id="ARBA00006611"/>
    </source>
</evidence>
<comment type="similarity">
    <text evidence="1">Belongs to the GSP E family.</text>
</comment>
<dbReference type="Pfam" id="PF00437">
    <property type="entry name" value="T2SSE"/>
    <property type="match status" value="1"/>
</dbReference>
<dbReference type="InterPro" id="IPR001482">
    <property type="entry name" value="T2SS/T4SS_dom"/>
</dbReference>
<evidence type="ECO:0000259" key="5">
    <source>
        <dbReference type="PROSITE" id="PS00662"/>
    </source>
</evidence>
<gene>
    <name evidence="6" type="ORF">EV674_1176</name>
</gene>
<dbReference type="EMBL" id="SLXH01000017">
    <property type="protein sequence ID" value="TCP16540.1"/>
    <property type="molecule type" value="Genomic_DNA"/>
</dbReference>
<evidence type="ECO:0000256" key="2">
    <source>
        <dbReference type="ARBA" id="ARBA00022741"/>
    </source>
</evidence>
<feature type="compositionally biased region" description="Low complexity" evidence="4">
    <location>
        <begin position="183"/>
        <end position="193"/>
    </location>
</feature>
<evidence type="ECO:0000313" key="6">
    <source>
        <dbReference type="EMBL" id="TCP16540.1"/>
    </source>
</evidence>
<evidence type="ECO:0000256" key="3">
    <source>
        <dbReference type="ARBA" id="ARBA00022840"/>
    </source>
</evidence>
<dbReference type="PANTHER" id="PTHR30258">
    <property type="entry name" value="TYPE II SECRETION SYSTEM PROTEIN GSPE-RELATED"/>
    <property type="match status" value="1"/>
</dbReference>
<feature type="domain" description="Bacterial type II secretion system protein E" evidence="5">
    <location>
        <begin position="445"/>
        <end position="459"/>
    </location>
</feature>
<dbReference type="RefSeq" id="WP_119013258.1">
    <property type="nucleotide sequence ID" value="NZ_QXNC01000014.1"/>
</dbReference>
<reference evidence="6 7" key="1">
    <citation type="submission" date="2019-03" db="EMBL/GenBank/DDBJ databases">
        <title>Genomic Encyclopedia of Type Strains, Phase IV (KMG-IV): sequencing the most valuable type-strain genomes for metagenomic binning, comparative biology and taxonomic classification.</title>
        <authorList>
            <person name="Goeker M."/>
        </authorList>
    </citation>
    <scope>NUCLEOTIDE SEQUENCE [LARGE SCALE GENOMIC DNA]</scope>
    <source>
        <strain evidence="6 7">DSM 1837</strain>
    </source>
</reference>
<dbReference type="GO" id="GO:0005886">
    <property type="term" value="C:plasma membrane"/>
    <property type="evidence" value="ECO:0007669"/>
    <property type="project" value="TreeGrafter"/>
</dbReference>
<dbReference type="Gene3D" id="3.30.300.160">
    <property type="entry name" value="Type II secretion system, protein E, N-terminal domain"/>
    <property type="match status" value="1"/>
</dbReference>
<dbReference type="CDD" id="cd01129">
    <property type="entry name" value="PulE-GspE-like"/>
    <property type="match status" value="1"/>
</dbReference>
<dbReference type="PANTHER" id="PTHR30258:SF1">
    <property type="entry name" value="PROTEIN TRANSPORT PROTEIN HOFB HOMOLOG"/>
    <property type="match status" value="1"/>
</dbReference>
<proteinExistence type="inferred from homology"/>